<evidence type="ECO:0000256" key="1">
    <source>
        <dbReference type="ARBA" id="ARBA00022679"/>
    </source>
</evidence>
<dbReference type="GO" id="GO:0030791">
    <property type="term" value="F:arsenite methyltransferase activity"/>
    <property type="evidence" value="ECO:0007669"/>
    <property type="project" value="UniProtKB-EC"/>
</dbReference>
<keyword evidence="11" id="KW-1185">Reference proteome</keyword>
<dbReference type="EMBL" id="CAMPGE010013337">
    <property type="protein sequence ID" value="CAI2372075.1"/>
    <property type="molecule type" value="Genomic_DNA"/>
</dbReference>
<dbReference type="PANTHER" id="PTHR43675:SF8">
    <property type="entry name" value="ARSENITE METHYLTRANSFERASE"/>
    <property type="match status" value="1"/>
</dbReference>
<evidence type="ECO:0000256" key="8">
    <source>
        <dbReference type="ARBA" id="ARBA00048428"/>
    </source>
</evidence>
<keyword evidence="2" id="KW-0949">S-adenosyl-L-methionine</keyword>
<comment type="catalytic activity">
    <reaction evidence="6">
        <text>arsenic triglutathione + [thioredoxin]-dithiol + S-adenosyl-L-methionine + 2 H2O = methylarsonous acid + [thioredoxin]-disulfide + 3 glutathione + S-adenosyl-L-homocysteine + H(+)</text>
        <dbReference type="Rhea" id="RHEA:69460"/>
        <dbReference type="Rhea" id="RHEA-COMP:10698"/>
        <dbReference type="Rhea" id="RHEA-COMP:10700"/>
        <dbReference type="ChEBI" id="CHEBI:15377"/>
        <dbReference type="ChEBI" id="CHEBI:15378"/>
        <dbReference type="ChEBI" id="CHEBI:17826"/>
        <dbReference type="ChEBI" id="CHEBI:29950"/>
        <dbReference type="ChEBI" id="CHEBI:50058"/>
        <dbReference type="ChEBI" id="CHEBI:57856"/>
        <dbReference type="ChEBI" id="CHEBI:57925"/>
        <dbReference type="ChEBI" id="CHEBI:59789"/>
        <dbReference type="ChEBI" id="CHEBI:183640"/>
        <dbReference type="EC" id="2.1.1.137"/>
    </reaction>
</comment>
<dbReference type="PANTHER" id="PTHR43675">
    <property type="entry name" value="ARSENITE METHYLTRANSFERASE"/>
    <property type="match status" value="1"/>
</dbReference>
<protein>
    <recommendedName>
        <fullName evidence="5">Arsenite methyltransferase</fullName>
        <ecNumber evidence="4">2.1.1.137</ecNumber>
    </recommendedName>
</protein>
<dbReference type="Proteomes" id="UP001295684">
    <property type="component" value="Unassembled WGS sequence"/>
</dbReference>
<proteinExistence type="inferred from homology"/>
<evidence type="ECO:0000256" key="7">
    <source>
        <dbReference type="ARBA" id="ARBA00047943"/>
    </source>
</evidence>
<dbReference type="InterPro" id="IPR029063">
    <property type="entry name" value="SAM-dependent_MTases_sf"/>
</dbReference>
<dbReference type="Gene3D" id="3.40.5.100">
    <property type="match status" value="1"/>
</dbReference>
<dbReference type="CDD" id="cd02440">
    <property type="entry name" value="AdoMet_MTases"/>
    <property type="match status" value="1"/>
</dbReference>
<evidence type="ECO:0000256" key="6">
    <source>
        <dbReference type="ARBA" id="ARBA00047941"/>
    </source>
</evidence>
<evidence type="ECO:0000313" key="10">
    <source>
        <dbReference type="EMBL" id="CAI2372075.1"/>
    </source>
</evidence>
<feature type="domain" description="Methyltransferase" evidence="9">
    <location>
        <begin position="72"/>
        <end position="221"/>
    </location>
</feature>
<evidence type="ECO:0000313" key="11">
    <source>
        <dbReference type="Proteomes" id="UP001295684"/>
    </source>
</evidence>
<dbReference type="EC" id="2.1.1.137" evidence="4"/>
<dbReference type="AlphaFoldDB" id="A0AAD1UUG1"/>
<comment type="catalytic activity">
    <reaction evidence="7">
        <text>arsenic triglutathione + 2 [thioredoxin]-dithiol + 2 S-adenosyl-L-methionine + H2O = dimethylarsinous acid + 2 [thioredoxin]-disulfide + 3 glutathione + 2 S-adenosyl-L-homocysteine + 2 H(+)</text>
        <dbReference type="Rhea" id="RHEA:69464"/>
        <dbReference type="Rhea" id="RHEA-COMP:10698"/>
        <dbReference type="Rhea" id="RHEA-COMP:10700"/>
        <dbReference type="ChEBI" id="CHEBI:15377"/>
        <dbReference type="ChEBI" id="CHEBI:15378"/>
        <dbReference type="ChEBI" id="CHEBI:23808"/>
        <dbReference type="ChEBI" id="CHEBI:29950"/>
        <dbReference type="ChEBI" id="CHEBI:50058"/>
        <dbReference type="ChEBI" id="CHEBI:57856"/>
        <dbReference type="ChEBI" id="CHEBI:57925"/>
        <dbReference type="ChEBI" id="CHEBI:59789"/>
        <dbReference type="ChEBI" id="CHEBI:183640"/>
        <dbReference type="EC" id="2.1.1.137"/>
    </reaction>
</comment>
<dbReference type="InterPro" id="IPR025714">
    <property type="entry name" value="Methyltranfer_dom"/>
</dbReference>
<dbReference type="Gene3D" id="3.40.50.150">
    <property type="entry name" value="Vaccinia Virus protein VP39"/>
    <property type="match status" value="1"/>
</dbReference>
<organism evidence="10 11">
    <name type="scientific">Euplotes crassus</name>
    <dbReference type="NCBI Taxonomy" id="5936"/>
    <lineage>
        <taxon>Eukaryota</taxon>
        <taxon>Sar</taxon>
        <taxon>Alveolata</taxon>
        <taxon>Ciliophora</taxon>
        <taxon>Intramacronucleata</taxon>
        <taxon>Spirotrichea</taxon>
        <taxon>Hypotrichia</taxon>
        <taxon>Euplotida</taxon>
        <taxon>Euplotidae</taxon>
        <taxon>Moneuplotes</taxon>
    </lineage>
</organism>
<evidence type="ECO:0000256" key="4">
    <source>
        <dbReference type="ARBA" id="ARBA00034521"/>
    </source>
</evidence>
<gene>
    <name evidence="10" type="ORF">ECRASSUSDP1_LOCUS13402</name>
</gene>
<keyword evidence="1" id="KW-0808">Transferase</keyword>
<reference evidence="10" key="1">
    <citation type="submission" date="2023-07" db="EMBL/GenBank/DDBJ databases">
        <authorList>
            <consortium name="AG Swart"/>
            <person name="Singh M."/>
            <person name="Singh A."/>
            <person name="Seah K."/>
            <person name="Emmerich C."/>
        </authorList>
    </citation>
    <scope>NUCLEOTIDE SEQUENCE</scope>
    <source>
        <strain evidence="10">DP1</strain>
    </source>
</reference>
<comment type="caution">
    <text evidence="10">The sequence shown here is derived from an EMBL/GenBank/DDBJ whole genome shotgun (WGS) entry which is preliminary data.</text>
</comment>
<evidence type="ECO:0000256" key="3">
    <source>
        <dbReference type="ARBA" id="ARBA00034487"/>
    </source>
</evidence>
<comment type="similarity">
    <text evidence="3">Belongs to the methyltransferase superfamily. Arsenite methyltransferase family.</text>
</comment>
<dbReference type="InterPro" id="IPR026669">
    <property type="entry name" value="Arsenite_MeTrfase-like"/>
</dbReference>
<name>A0AAD1UUG1_EUPCR</name>
<sequence>MDPKSNPEEVKEAMKEYYGKKLTNSEDLQTDACTPLGKKFYKSACKAVREVHDDVIAKYYGCGNPIPEGLEGATVLDLGSGTGRDVYICSKLVGETGKVIGIDMTQEQIDVAKEYQEYHAEKFGFANTEFIQGYVEDYVDTGAIEEGSVDVIISNCVVNLCPDKEKVLRQAWKVLKEGGELYFSDMYCDRRLPEEIKQNKELWGEGLAGSLYVEDFKQIMRDIGFRDIRICSLRKIKIKGSYDLKANYYSITVRAFKISTLEERCEDYGNLATYNGKMTDFAEKFEFDKNYTFIKDEPLSICQNTAETLKKSRFSEFFTITEDEEHQGLHPKQSFQIIRDPQPSCSS</sequence>
<dbReference type="Pfam" id="PF13847">
    <property type="entry name" value="Methyltransf_31"/>
    <property type="match status" value="1"/>
</dbReference>
<comment type="catalytic activity">
    <reaction evidence="8">
        <text>arsenic triglutathione + 3 [thioredoxin]-dithiol + 3 S-adenosyl-L-methionine = trimethylarsine + 3 [thioredoxin]-disulfide + 3 glutathione + 3 S-adenosyl-L-homocysteine + 3 H(+)</text>
        <dbReference type="Rhea" id="RHEA:69432"/>
        <dbReference type="Rhea" id="RHEA-COMP:10698"/>
        <dbReference type="Rhea" id="RHEA-COMP:10700"/>
        <dbReference type="ChEBI" id="CHEBI:15378"/>
        <dbReference type="ChEBI" id="CHEBI:27130"/>
        <dbReference type="ChEBI" id="CHEBI:29950"/>
        <dbReference type="ChEBI" id="CHEBI:50058"/>
        <dbReference type="ChEBI" id="CHEBI:57856"/>
        <dbReference type="ChEBI" id="CHEBI:57925"/>
        <dbReference type="ChEBI" id="CHEBI:59789"/>
        <dbReference type="ChEBI" id="CHEBI:183640"/>
        <dbReference type="EC" id="2.1.1.137"/>
    </reaction>
</comment>
<evidence type="ECO:0000259" key="9">
    <source>
        <dbReference type="Pfam" id="PF13847"/>
    </source>
</evidence>
<evidence type="ECO:0000256" key="2">
    <source>
        <dbReference type="ARBA" id="ARBA00022691"/>
    </source>
</evidence>
<dbReference type="SUPFAM" id="SSF53335">
    <property type="entry name" value="S-adenosyl-L-methionine-dependent methyltransferases"/>
    <property type="match status" value="1"/>
</dbReference>
<accession>A0AAD1UUG1</accession>
<evidence type="ECO:0000256" key="5">
    <source>
        <dbReference type="ARBA" id="ARBA00034545"/>
    </source>
</evidence>